<accession>A0A1R2BA50</accession>
<evidence type="ECO:0000259" key="1">
    <source>
        <dbReference type="SMART" id="SM01272"/>
    </source>
</evidence>
<feature type="domain" description="LsmAD" evidence="1">
    <location>
        <begin position="131"/>
        <end position="192"/>
    </location>
</feature>
<proteinExistence type="predicted"/>
<comment type="caution">
    <text evidence="2">The sequence shown here is derived from an EMBL/GenBank/DDBJ whole genome shotgun (WGS) entry which is preliminary data.</text>
</comment>
<dbReference type="InterPro" id="IPR009604">
    <property type="entry name" value="LsmAD_domain"/>
</dbReference>
<name>A0A1R2BA50_9CILI</name>
<dbReference type="GO" id="GO:0003729">
    <property type="term" value="F:mRNA binding"/>
    <property type="evidence" value="ECO:0007669"/>
    <property type="project" value="TreeGrafter"/>
</dbReference>
<evidence type="ECO:0000313" key="2">
    <source>
        <dbReference type="EMBL" id="OMJ73673.1"/>
    </source>
</evidence>
<dbReference type="GO" id="GO:0010494">
    <property type="term" value="C:cytoplasmic stress granule"/>
    <property type="evidence" value="ECO:0007669"/>
    <property type="project" value="TreeGrafter"/>
</dbReference>
<gene>
    <name evidence="2" type="ORF">SteCoe_27579</name>
</gene>
<organism evidence="2 3">
    <name type="scientific">Stentor coeruleus</name>
    <dbReference type="NCBI Taxonomy" id="5963"/>
    <lineage>
        <taxon>Eukaryota</taxon>
        <taxon>Sar</taxon>
        <taxon>Alveolata</taxon>
        <taxon>Ciliophora</taxon>
        <taxon>Postciliodesmatophora</taxon>
        <taxon>Heterotrichea</taxon>
        <taxon>Heterotrichida</taxon>
        <taxon>Stentoridae</taxon>
        <taxon>Stentor</taxon>
    </lineage>
</organism>
<dbReference type="Pfam" id="PF06741">
    <property type="entry name" value="LsmAD"/>
    <property type="match status" value="1"/>
</dbReference>
<keyword evidence="3" id="KW-1185">Reference proteome</keyword>
<dbReference type="SMART" id="SM01272">
    <property type="entry name" value="LsmAD"/>
    <property type="match status" value="1"/>
</dbReference>
<sequence length="342" mass="39841">MDPKEILRTLSKSVSKPIRTKLLQSCFEKFSDKNCKIKRPLGNEEYGRFGKSSTPACIYFNSKSNIQRIEFSSLISLVLRYQERKLKTDSDISKSKKSTRKLENWVTEGPEINLEKGDRNWNQFETNEKQYGVISTYNEEFYTTKKVPINQLSKEQIKRAKKIEKEIINKGLKDIDEAEEDEEKLFGAVLGTGRFLTVPEEDLAPKRERATSMASSIEFFSKDEYRKTRQYLMNPHKNNKTQSGAKINALDALNLNIAQPMDEEVILSFIRFKQERQPSKENVLKEFREFSKTLEIKTKLEVINEEPLIQYPKSILNIFINTWKEVNKKDEVLNNGSDKLPD</sequence>
<dbReference type="PANTHER" id="PTHR12854:SF7">
    <property type="entry name" value="ATAXIN-2 HOMOLOG"/>
    <property type="match status" value="1"/>
</dbReference>
<protein>
    <recommendedName>
        <fullName evidence="1">LsmAD domain-containing protein</fullName>
    </recommendedName>
</protein>
<dbReference type="InterPro" id="IPR045117">
    <property type="entry name" value="ATXN2-like"/>
</dbReference>
<dbReference type="Proteomes" id="UP000187209">
    <property type="component" value="Unassembled WGS sequence"/>
</dbReference>
<dbReference type="AlphaFoldDB" id="A0A1R2BA50"/>
<dbReference type="GO" id="GO:0034063">
    <property type="term" value="P:stress granule assembly"/>
    <property type="evidence" value="ECO:0007669"/>
    <property type="project" value="TreeGrafter"/>
</dbReference>
<dbReference type="PANTHER" id="PTHR12854">
    <property type="entry name" value="ATAXIN 2-RELATED"/>
    <property type="match status" value="1"/>
</dbReference>
<reference evidence="2 3" key="1">
    <citation type="submission" date="2016-11" db="EMBL/GenBank/DDBJ databases">
        <title>The macronuclear genome of Stentor coeruleus: a giant cell with tiny introns.</title>
        <authorList>
            <person name="Slabodnick M."/>
            <person name="Ruby J.G."/>
            <person name="Reiff S.B."/>
            <person name="Swart E.C."/>
            <person name="Gosai S."/>
            <person name="Prabakaran S."/>
            <person name="Witkowska E."/>
            <person name="Larue G.E."/>
            <person name="Fisher S."/>
            <person name="Freeman R.M."/>
            <person name="Gunawardena J."/>
            <person name="Chu W."/>
            <person name="Stover N.A."/>
            <person name="Gregory B.D."/>
            <person name="Nowacki M."/>
            <person name="Derisi J."/>
            <person name="Roy S.W."/>
            <person name="Marshall W.F."/>
            <person name="Sood P."/>
        </authorList>
    </citation>
    <scope>NUCLEOTIDE SEQUENCE [LARGE SCALE GENOMIC DNA]</scope>
    <source>
        <strain evidence="2">WM001</strain>
    </source>
</reference>
<dbReference type="EMBL" id="MPUH01000804">
    <property type="protein sequence ID" value="OMJ73673.1"/>
    <property type="molecule type" value="Genomic_DNA"/>
</dbReference>
<dbReference type="OrthoDB" id="447812at2759"/>
<evidence type="ECO:0000313" key="3">
    <source>
        <dbReference type="Proteomes" id="UP000187209"/>
    </source>
</evidence>